<dbReference type="GO" id="GO:0004361">
    <property type="term" value="F:glutaryl-CoA dehydrogenase activity"/>
    <property type="evidence" value="ECO:0007669"/>
    <property type="project" value="UniProtKB-EC"/>
</dbReference>
<dbReference type="Pfam" id="PF02771">
    <property type="entry name" value="Acyl-CoA_dh_N"/>
    <property type="match status" value="1"/>
</dbReference>
<dbReference type="FunFam" id="2.40.110.10:FF:000008">
    <property type="entry name" value="Glutaryl-CoA dehydrogenase, mitochondrial"/>
    <property type="match status" value="1"/>
</dbReference>
<keyword evidence="8" id="KW-0496">Mitochondrion</keyword>
<dbReference type="Gene3D" id="1.20.140.10">
    <property type="entry name" value="Butyryl-CoA Dehydrogenase, subunit A, domain 3"/>
    <property type="match status" value="1"/>
</dbReference>
<keyword evidence="6" id="KW-0809">Transit peptide</keyword>
<keyword evidence="7 13" id="KW-0560">Oxidoreductase</keyword>
<evidence type="ECO:0000256" key="12">
    <source>
        <dbReference type="ARBA" id="ARBA00049493"/>
    </source>
</evidence>
<comment type="catalytic activity">
    <reaction evidence="12">
        <text>glutaryl-CoA + oxidized [electron-transfer flavoprotein] + 2 H(+) = (2E)-butenoyl-CoA + reduced [electron-transfer flavoprotein] + CO2</text>
        <dbReference type="Rhea" id="RHEA:13389"/>
        <dbReference type="Rhea" id="RHEA-COMP:10685"/>
        <dbReference type="Rhea" id="RHEA-COMP:10686"/>
        <dbReference type="ChEBI" id="CHEBI:15378"/>
        <dbReference type="ChEBI" id="CHEBI:16526"/>
        <dbReference type="ChEBI" id="CHEBI:57332"/>
        <dbReference type="ChEBI" id="CHEBI:57378"/>
        <dbReference type="ChEBI" id="CHEBI:57692"/>
        <dbReference type="ChEBI" id="CHEBI:58307"/>
        <dbReference type="EC" id="1.3.8.6"/>
    </reaction>
</comment>
<dbReference type="InterPro" id="IPR036250">
    <property type="entry name" value="AcylCo_DH-like_C"/>
</dbReference>
<dbReference type="FunFam" id="1.10.540.10:FF:000003">
    <property type="entry name" value="glutaryl-CoA dehydrogenase, mitochondrial"/>
    <property type="match status" value="1"/>
</dbReference>
<name>A0A6H0XVQ2_9PEZI</name>
<dbReference type="Pfam" id="PF00441">
    <property type="entry name" value="Acyl-CoA_dh_1"/>
    <property type="match status" value="1"/>
</dbReference>
<dbReference type="SUPFAM" id="SSF47203">
    <property type="entry name" value="Acyl-CoA dehydrogenase C-terminal domain-like"/>
    <property type="match status" value="1"/>
</dbReference>
<dbReference type="GO" id="GO:0005759">
    <property type="term" value="C:mitochondrial matrix"/>
    <property type="evidence" value="ECO:0007669"/>
    <property type="project" value="UniProtKB-SubCell"/>
</dbReference>
<dbReference type="GO" id="GO:0050660">
    <property type="term" value="F:flavin adenine dinucleotide binding"/>
    <property type="evidence" value="ECO:0007669"/>
    <property type="project" value="InterPro"/>
</dbReference>
<evidence type="ECO:0000256" key="13">
    <source>
        <dbReference type="RuleBase" id="RU362125"/>
    </source>
</evidence>
<accession>A0A6H0XVQ2</accession>
<dbReference type="EMBL" id="CP051141">
    <property type="protein sequence ID" value="QIW98734.1"/>
    <property type="molecule type" value="Genomic_DNA"/>
</dbReference>
<organism evidence="17 18">
    <name type="scientific">Peltaster fructicola</name>
    <dbReference type="NCBI Taxonomy" id="286661"/>
    <lineage>
        <taxon>Eukaryota</taxon>
        <taxon>Fungi</taxon>
        <taxon>Dikarya</taxon>
        <taxon>Ascomycota</taxon>
        <taxon>Pezizomycotina</taxon>
        <taxon>Dothideomycetes</taxon>
        <taxon>Dothideomycetes incertae sedis</taxon>
        <taxon>Peltaster</taxon>
    </lineage>
</organism>
<dbReference type="AlphaFoldDB" id="A0A6H0XVQ2"/>
<dbReference type="InterPro" id="IPR013786">
    <property type="entry name" value="AcylCoA_DH/ox_N"/>
</dbReference>
<evidence type="ECO:0000256" key="4">
    <source>
        <dbReference type="ARBA" id="ARBA00022630"/>
    </source>
</evidence>
<dbReference type="GO" id="GO:0005743">
    <property type="term" value="C:mitochondrial inner membrane"/>
    <property type="evidence" value="ECO:0007669"/>
    <property type="project" value="TreeGrafter"/>
</dbReference>
<evidence type="ECO:0000256" key="7">
    <source>
        <dbReference type="ARBA" id="ARBA00023002"/>
    </source>
</evidence>
<evidence type="ECO:0000259" key="15">
    <source>
        <dbReference type="Pfam" id="PF02770"/>
    </source>
</evidence>
<dbReference type="PANTHER" id="PTHR42807:SF1">
    <property type="entry name" value="GLUTARYL-COA DEHYDROGENASE, MITOCHONDRIAL"/>
    <property type="match status" value="1"/>
</dbReference>
<evidence type="ECO:0000256" key="8">
    <source>
        <dbReference type="ARBA" id="ARBA00023128"/>
    </source>
</evidence>
<dbReference type="Gene3D" id="2.40.110.10">
    <property type="entry name" value="Butyryl-CoA Dehydrogenase, subunit A, domain 2"/>
    <property type="match status" value="1"/>
</dbReference>
<dbReference type="FunFam" id="1.20.140.10:FF:000006">
    <property type="entry name" value="Glutaryl-CoA dehydrogenase, mitochondrial"/>
    <property type="match status" value="1"/>
</dbReference>
<comment type="similarity">
    <text evidence="3 13">Belongs to the acyl-CoA dehydrogenase family.</text>
</comment>
<dbReference type="SUPFAM" id="SSF56645">
    <property type="entry name" value="Acyl-CoA dehydrogenase NM domain-like"/>
    <property type="match status" value="1"/>
</dbReference>
<comment type="pathway">
    <text evidence="10">Amino-acid metabolism; tryptophan metabolism.</text>
</comment>
<dbReference type="EC" id="1.3.8.6" evidence="11"/>
<reference evidence="17 18" key="1">
    <citation type="journal article" date="2016" name="Sci. Rep.">
        <title>Peltaster fructicola genome reveals evolution from an invasive phytopathogen to an ectophytic parasite.</title>
        <authorList>
            <person name="Xu C."/>
            <person name="Chen H."/>
            <person name="Gleason M.L."/>
            <person name="Xu J.R."/>
            <person name="Liu H."/>
            <person name="Zhang R."/>
            <person name="Sun G."/>
        </authorList>
    </citation>
    <scope>NUCLEOTIDE SEQUENCE [LARGE SCALE GENOMIC DNA]</scope>
    <source>
        <strain evidence="17 18">LNHT1506</strain>
    </source>
</reference>
<protein>
    <recommendedName>
        <fullName evidence="11">glutaryl-CoA dehydrogenase (ETF)</fullName>
        <ecNumber evidence="11">1.3.8.6</ecNumber>
    </recommendedName>
</protein>
<dbReference type="InterPro" id="IPR052033">
    <property type="entry name" value="Glutaryl-CoA_DH_mitochondrial"/>
</dbReference>
<dbReference type="InterPro" id="IPR046373">
    <property type="entry name" value="Acyl-CoA_Oxase/DH_mid-dom_sf"/>
</dbReference>
<evidence type="ECO:0000256" key="2">
    <source>
        <dbReference type="ARBA" id="ARBA00004305"/>
    </source>
</evidence>
<comment type="cofactor">
    <cofactor evidence="1 13">
        <name>FAD</name>
        <dbReference type="ChEBI" id="CHEBI:57692"/>
    </cofactor>
</comment>
<evidence type="ECO:0000256" key="1">
    <source>
        <dbReference type="ARBA" id="ARBA00001974"/>
    </source>
</evidence>
<evidence type="ECO:0000256" key="10">
    <source>
        <dbReference type="ARBA" id="ARBA00037927"/>
    </source>
</evidence>
<evidence type="ECO:0000256" key="9">
    <source>
        <dbReference type="ARBA" id="ARBA00037899"/>
    </source>
</evidence>
<dbReference type="GO" id="GO:0000062">
    <property type="term" value="F:fatty-acyl-CoA binding"/>
    <property type="evidence" value="ECO:0007669"/>
    <property type="project" value="TreeGrafter"/>
</dbReference>
<dbReference type="InterPro" id="IPR037069">
    <property type="entry name" value="AcylCoA_DH/ox_N_sf"/>
</dbReference>
<evidence type="ECO:0000259" key="16">
    <source>
        <dbReference type="Pfam" id="PF02771"/>
    </source>
</evidence>
<dbReference type="Pfam" id="PF02770">
    <property type="entry name" value="Acyl-CoA_dh_M"/>
    <property type="match status" value="1"/>
</dbReference>
<evidence type="ECO:0000256" key="3">
    <source>
        <dbReference type="ARBA" id="ARBA00009347"/>
    </source>
</evidence>
<sequence>MFKSVSVRAARQLTQPAQLACAGRRFAHAPAAFDWRDPLGANNLFTEEELAIAETAEQYCQERMLPRVLEAYRNEDYDKKILEEMGELGLLGATIKGYDCAGVSSVASGLITRAVERVDSGYRSGMSVQSSLVMGGIEEFGTEEMKEKFLPGMAKGKILGCFGLTEPNHGSDPGSMESVAKPHPSKEGYYSLSGSKTWITNSPIADVLLVWAKLQETGKIRGFLIEREKCPPGTLDTPKLGDKNGLRASITGMIQMDEVPVAKEMMFPDVEGLRGPFSCLNSARYGIAWGTIGALEDCIARARQYALDRKQFKGNPIAKYQLVQKKLSDATTDAAYGILAAAQVGRLKDEGKAAPEMISMIKRQNCDRALINARHLQEIFGGNAVSDEYGIGRHVANLFVTQTYEGQSDIHSLILGRAITGIQAFV</sequence>
<dbReference type="InterPro" id="IPR009100">
    <property type="entry name" value="AcylCoA_DH/oxidase_NM_dom_sf"/>
</dbReference>
<dbReference type="Gene3D" id="1.10.540.10">
    <property type="entry name" value="Acyl-CoA dehydrogenase/oxidase, N-terminal domain"/>
    <property type="match status" value="1"/>
</dbReference>
<evidence type="ECO:0000256" key="5">
    <source>
        <dbReference type="ARBA" id="ARBA00022827"/>
    </source>
</evidence>
<evidence type="ECO:0000259" key="14">
    <source>
        <dbReference type="Pfam" id="PF00441"/>
    </source>
</evidence>
<dbReference type="PANTHER" id="PTHR42807">
    <property type="entry name" value="GLUTARYL-COA DEHYDROGENASE, MITOCHONDRIAL"/>
    <property type="match status" value="1"/>
</dbReference>
<evidence type="ECO:0000256" key="11">
    <source>
        <dbReference type="ARBA" id="ARBA00039033"/>
    </source>
</evidence>
<comment type="subcellular location">
    <subcellularLocation>
        <location evidence="2">Mitochondrion matrix</location>
    </subcellularLocation>
</comment>
<gene>
    <name evidence="17" type="ORF">AMS68_004252</name>
</gene>
<dbReference type="Proteomes" id="UP000503462">
    <property type="component" value="Chromosome 3"/>
</dbReference>
<evidence type="ECO:0000313" key="18">
    <source>
        <dbReference type="Proteomes" id="UP000503462"/>
    </source>
</evidence>
<feature type="domain" description="Acyl-CoA dehydrogenase/oxidase N-terminal" evidence="16">
    <location>
        <begin position="46"/>
        <end position="157"/>
    </location>
</feature>
<feature type="domain" description="Acyl-CoA dehydrogenase/oxidase C-terminal" evidence="14">
    <location>
        <begin position="272"/>
        <end position="419"/>
    </location>
</feature>
<keyword evidence="4 13" id="KW-0285">Flavoprotein</keyword>
<keyword evidence="18" id="KW-1185">Reference proteome</keyword>
<proteinExistence type="inferred from homology"/>
<dbReference type="GO" id="GO:0033539">
    <property type="term" value="P:fatty acid beta-oxidation using acyl-CoA dehydrogenase"/>
    <property type="evidence" value="ECO:0007669"/>
    <property type="project" value="TreeGrafter"/>
</dbReference>
<keyword evidence="5 13" id="KW-0274">FAD</keyword>
<dbReference type="GO" id="GO:0046949">
    <property type="term" value="P:fatty-acyl-CoA biosynthetic process"/>
    <property type="evidence" value="ECO:0007669"/>
    <property type="project" value="TreeGrafter"/>
</dbReference>
<comment type="pathway">
    <text evidence="9">Amino-acid metabolism; lysine degradation.</text>
</comment>
<dbReference type="InterPro" id="IPR009075">
    <property type="entry name" value="AcylCo_DH/oxidase_C"/>
</dbReference>
<dbReference type="OrthoDB" id="435240at2759"/>
<dbReference type="InterPro" id="IPR006091">
    <property type="entry name" value="Acyl-CoA_Oxase/DH_mid-dom"/>
</dbReference>
<evidence type="ECO:0000256" key="6">
    <source>
        <dbReference type="ARBA" id="ARBA00022946"/>
    </source>
</evidence>
<dbReference type="CDD" id="cd01151">
    <property type="entry name" value="GCD"/>
    <property type="match status" value="1"/>
</dbReference>
<feature type="domain" description="Acyl-CoA oxidase/dehydrogenase middle" evidence="15">
    <location>
        <begin position="161"/>
        <end position="259"/>
    </location>
</feature>
<evidence type="ECO:0000313" key="17">
    <source>
        <dbReference type="EMBL" id="QIW98734.1"/>
    </source>
</evidence>